<evidence type="ECO:0000313" key="1">
    <source>
        <dbReference type="EMBL" id="MFC0564380.1"/>
    </source>
</evidence>
<dbReference type="RefSeq" id="WP_377337380.1">
    <property type="nucleotide sequence ID" value="NZ_JBHLUE010000005.1"/>
</dbReference>
<gene>
    <name evidence="1" type="ORF">ACFFHU_09535</name>
</gene>
<proteinExistence type="predicted"/>
<reference evidence="1 2" key="1">
    <citation type="submission" date="2024-09" db="EMBL/GenBank/DDBJ databases">
        <authorList>
            <person name="Sun Q."/>
            <person name="Mori K."/>
        </authorList>
    </citation>
    <scope>NUCLEOTIDE SEQUENCE [LARGE SCALE GENOMIC DNA]</scope>
    <source>
        <strain evidence="1 2">TBRC 2205</strain>
    </source>
</reference>
<protein>
    <submittedName>
        <fullName evidence="1">Uncharacterized protein</fullName>
    </submittedName>
</protein>
<name>A0ABV6NUC5_9ACTN</name>
<keyword evidence="2" id="KW-1185">Reference proteome</keyword>
<comment type="caution">
    <text evidence="1">The sequence shown here is derived from an EMBL/GenBank/DDBJ whole genome shotgun (WGS) entry which is preliminary data.</text>
</comment>
<dbReference type="Proteomes" id="UP001589894">
    <property type="component" value="Unassembled WGS sequence"/>
</dbReference>
<accession>A0ABV6NUC5</accession>
<dbReference type="EMBL" id="JBHLUE010000005">
    <property type="protein sequence ID" value="MFC0564380.1"/>
    <property type="molecule type" value="Genomic_DNA"/>
</dbReference>
<sequence>MAMTQFAIGLIARHGRSAVTVGYFFGPALTSIPVSPPPLKPEEALFVARFGDIPLVNDEWRVIGQFPEWDRAQWPSSEFLRGDLSGRGLVVVYDDNDPNLVIDERPANDEQAALPTDDLFGYIILRNRLSEMLI</sequence>
<evidence type="ECO:0000313" key="2">
    <source>
        <dbReference type="Proteomes" id="UP001589894"/>
    </source>
</evidence>
<organism evidence="1 2">
    <name type="scientific">Plantactinospora siamensis</name>
    <dbReference type="NCBI Taxonomy" id="555372"/>
    <lineage>
        <taxon>Bacteria</taxon>
        <taxon>Bacillati</taxon>
        <taxon>Actinomycetota</taxon>
        <taxon>Actinomycetes</taxon>
        <taxon>Micromonosporales</taxon>
        <taxon>Micromonosporaceae</taxon>
        <taxon>Plantactinospora</taxon>
    </lineage>
</organism>